<name>A0AC34QCW1_9BILA</name>
<dbReference type="Proteomes" id="UP000887576">
    <property type="component" value="Unplaced"/>
</dbReference>
<proteinExistence type="predicted"/>
<reference evidence="2" key="1">
    <citation type="submission" date="2022-11" db="UniProtKB">
        <authorList>
            <consortium name="WormBaseParasite"/>
        </authorList>
    </citation>
    <scope>IDENTIFICATION</scope>
</reference>
<evidence type="ECO:0000313" key="1">
    <source>
        <dbReference type="Proteomes" id="UP000887576"/>
    </source>
</evidence>
<dbReference type="WBParaSite" id="JU765_v2.g15274.t1">
    <property type="protein sequence ID" value="JU765_v2.g15274.t1"/>
    <property type="gene ID" value="JU765_v2.g15274"/>
</dbReference>
<sequence length="192" mass="22272">MNIWLRIATVDILKVLDEIFSFADVYCRLMPYVKPYLKENLIRLNDKAVIHECLIESIPRQAWKLVIDCKYPKELFKELEGRRTLNKLGGGKNSLFSTSPIDLGNKTASRMAIESTLRLLNNYVKENENTTLEEKILAFSNILLKKVPMKKKEKIKNINYILDKIDPKVLRIYDLDKGIHHGENIKLKNGLT</sequence>
<organism evidence="1 2">
    <name type="scientific">Panagrolaimus sp. JU765</name>
    <dbReference type="NCBI Taxonomy" id="591449"/>
    <lineage>
        <taxon>Eukaryota</taxon>
        <taxon>Metazoa</taxon>
        <taxon>Ecdysozoa</taxon>
        <taxon>Nematoda</taxon>
        <taxon>Chromadorea</taxon>
        <taxon>Rhabditida</taxon>
        <taxon>Tylenchina</taxon>
        <taxon>Panagrolaimomorpha</taxon>
        <taxon>Panagrolaimoidea</taxon>
        <taxon>Panagrolaimidae</taxon>
        <taxon>Panagrolaimus</taxon>
    </lineage>
</organism>
<protein>
    <submittedName>
        <fullName evidence="2">Uncharacterized protein</fullName>
    </submittedName>
</protein>
<accession>A0AC34QCW1</accession>
<evidence type="ECO:0000313" key="2">
    <source>
        <dbReference type="WBParaSite" id="JU765_v2.g15274.t1"/>
    </source>
</evidence>